<keyword evidence="3" id="KW-1185">Reference proteome</keyword>
<dbReference type="EMBL" id="KZ107842">
    <property type="protein sequence ID" value="OSS50438.1"/>
    <property type="molecule type" value="Genomic_DNA"/>
</dbReference>
<gene>
    <name evidence="2" type="ORF">B5807_04872</name>
</gene>
<dbReference type="InParanoid" id="A0A1Y2M5G4"/>
<feature type="region of interest" description="Disordered" evidence="1">
    <location>
        <begin position="1"/>
        <end position="43"/>
    </location>
</feature>
<evidence type="ECO:0000313" key="2">
    <source>
        <dbReference type="EMBL" id="OSS50438.1"/>
    </source>
</evidence>
<organism evidence="2 3">
    <name type="scientific">Epicoccum nigrum</name>
    <name type="common">Soil fungus</name>
    <name type="synonym">Epicoccum purpurascens</name>
    <dbReference type="NCBI Taxonomy" id="105696"/>
    <lineage>
        <taxon>Eukaryota</taxon>
        <taxon>Fungi</taxon>
        <taxon>Dikarya</taxon>
        <taxon>Ascomycota</taxon>
        <taxon>Pezizomycotina</taxon>
        <taxon>Dothideomycetes</taxon>
        <taxon>Pleosporomycetidae</taxon>
        <taxon>Pleosporales</taxon>
        <taxon>Pleosporineae</taxon>
        <taxon>Didymellaceae</taxon>
        <taxon>Epicoccum</taxon>
    </lineage>
</organism>
<evidence type="ECO:0000256" key="1">
    <source>
        <dbReference type="SAM" id="MobiDB-lite"/>
    </source>
</evidence>
<evidence type="ECO:0000313" key="3">
    <source>
        <dbReference type="Proteomes" id="UP000193240"/>
    </source>
</evidence>
<sequence>MSLPQIPSPLKDNSTLPFPLDSTAAPPLNSTDGTPTPPLLPYQNKTLGELVDAILNHPVMLEAPEPVVVDGTDTEGSSALTPVPPDSSDDAPAATNPLQNIAGALPWLAMGHGPVVASGLPEAPL</sequence>
<dbReference type="AlphaFoldDB" id="A0A1Y2M5G4"/>
<accession>A0A1Y2M5G4</accession>
<feature type="region of interest" description="Disordered" evidence="1">
    <location>
        <begin position="68"/>
        <end position="95"/>
    </location>
</feature>
<name>A0A1Y2M5G4_EPING</name>
<protein>
    <submittedName>
        <fullName evidence="2">Uncharacterized protein</fullName>
    </submittedName>
</protein>
<reference evidence="2 3" key="1">
    <citation type="journal article" date="2017" name="Genome Announc.">
        <title>Genome sequence of the saprophytic ascomycete Epicoccum nigrum ICMP 19927 strain isolated from New Zealand.</title>
        <authorList>
            <person name="Fokin M."/>
            <person name="Fleetwood D."/>
            <person name="Weir B.S."/>
            <person name="Villas-Boas S.G."/>
        </authorList>
    </citation>
    <scope>NUCLEOTIDE SEQUENCE [LARGE SCALE GENOMIC DNA]</scope>
    <source>
        <strain evidence="2 3">ICMP 19927</strain>
    </source>
</reference>
<dbReference type="Proteomes" id="UP000193240">
    <property type="component" value="Unassembled WGS sequence"/>
</dbReference>
<proteinExistence type="predicted"/>